<dbReference type="Proteomes" id="UP001148018">
    <property type="component" value="Unassembled WGS sequence"/>
</dbReference>
<protein>
    <recommendedName>
        <fullName evidence="12">G-protein coupled receptors family 1 profile domain-containing protein</fullName>
    </recommendedName>
</protein>
<dbReference type="OrthoDB" id="5987909at2759"/>
<feature type="domain" description="G-protein coupled receptors family 1 profile" evidence="12">
    <location>
        <begin position="55"/>
        <end position="342"/>
    </location>
</feature>
<keyword evidence="14" id="KW-1185">Reference proteome</keyword>
<dbReference type="PROSITE" id="PS50262">
    <property type="entry name" value="G_PROTEIN_RECEP_F1_2"/>
    <property type="match status" value="1"/>
</dbReference>
<comment type="subcellular location">
    <subcellularLocation>
        <location evidence="1 10">Cell membrane</location>
        <topology evidence="1 10">Multi-pass membrane protein</topology>
    </subcellularLocation>
</comment>
<dbReference type="Gene3D" id="1.20.1070.10">
    <property type="entry name" value="Rhodopsin 7-helix transmembrane proteins"/>
    <property type="match status" value="1"/>
</dbReference>
<organism evidence="13 14">
    <name type="scientific">Muraenolepis orangiensis</name>
    <name type="common">Patagonian moray cod</name>
    <dbReference type="NCBI Taxonomy" id="630683"/>
    <lineage>
        <taxon>Eukaryota</taxon>
        <taxon>Metazoa</taxon>
        <taxon>Chordata</taxon>
        <taxon>Craniata</taxon>
        <taxon>Vertebrata</taxon>
        <taxon>Euteleostomi</taxon>
        <taxon>Actinopterygii</taxon>
        <taxon>Neopterygii</taxon>
        <taxon>Teleostei</taxon>
        <taxon>Neoteleostei</taxon>
        <taxon>Acanthomorphata</taxon>
        <taxon>Zeiogadaria</taxon>
        <taxon>Gadariae</taxon>
        <taxon>Gadiformes</taxon>
        <taxon>Muraenolepidoidei</taxon>
        <taxon>Muraenolepididae</taxon>
        <taxon>Muraenolepis</taxon>
    </lineage>
</organism>
<feature type="transmembrane region" description="Helical" evidence="10">
    <location>
        <begin position="150"/>
        <end position="172"/>
    </location>
</feature>
<evidence type="ECO:0000256" key="9">
    <source>
        <dbReference type="ARBA" id="ARBA00023224"/>
    </source>
</evidence>
<sequence length="370" mass="40382">MSDSSATDSYTSGNLSTMVTGPAVTNATGGGEQDALLAVAVVVVLAVIFVMALLSNGLVLVVLFRQRRHHTPLHRFMLNLCLADLVVLPQLVWDARGSFPGPDLLCRLVKYLQVLGMFASSFMIVAMTMDRHYAICCPLQAYRGAAFQRWNTFVLLAWGLSLLFSLPQVFIFSRTEVAPWVYDCWGTFAVSWGLKTYVTWFTLAIFIVPVLIITVCQVRIFREIHTSLYLKSERRLSLASLTTITATIASRDLPPALSVSRASSLAPGLEPAEAPAEAPGKAPAEAPGEAPVPAFKGRGISAAMSKMVRMTLVIVLVYSVCAVFYLLMLLASLNSCTNPWIYSAFSSSVSRELRLLLLCRGHGHRRGSSI</sequence>
<comment type="caution">
    <text evidence="13">The sequence shown here is derived from an EMBL/GenBank/DDBJ whole genome shotgun (WGS) entry which is preliminary data.</text>
</comment>
<feature type="transmembrane region" description="Helical" evidence="10">
    <location>
        <begin position="197"/>
        <end position="221"/>
    </location>
</feature>
<evidence type="ECO:0000256" key="7">
    <source>
        <dbReference type="ARBA" id="ARBA00023170"/>
    </source>
</evidence>
<dbReference type="SUPFAM" id="SSF81321">
    <property type="entry name" value="Family A G protein-coupled receptor-like"/>
    <property type="match status" value="1"/>
</dbReference>
<dbReference type="InterPro" id="IPR000276">
    <property type="entry name" value="GPCR_Rhodpsn"/>
</dbReference>
<evidence type="ECO:0000313" key="13">
    <source>
        <dbReference type="EMBL" id="KAJ3593801.1"/>
    </source>
</evidence>
<feature type="transmembrane region" description="Helical" evidence="10">
    <location>
        <begin position="76"/>
        <end position="93"/>
    </location>
</feature>
<dbReference type="GO" id="GO:0042277">
    <property type="term" value="F:peptide binding"/>
    <property type="evidence" value="ECO:0007669"/>
    <property type="project" value="TreeGrafter"/>
</dbReference>
<feature type="region of interest" description="Disordered" evidence="11">
    <location>
        <begin position="270"/>
        <end position="290"/>
    </location>
</feature>
<keyword evidence="4 10" id="KW-1133">Transmembrane helix</keyword>
<evidence type="ECO:0000256" key="11">
    <source>
        <dbReference type="SAM" id="MobiDB-lite"/>
    </source>
</evidence>
<feature type="transmembrane region" description="Helical" evidence="10">
    <location>
        <begin position="312"/>
        <end position="333"/>
    </location>
</feature>
<dbReference type="InterPro" id="IPR017452">
    <property type="entry name" value="GPCR_Rhodpsn_7TM"/>
</dbReference>
<evidence type="ECO:0000256" key="2">
    <source>
        <dbReference type="ARBA" id="ARBA00022475"/>
    </source>
</evidence>
<evidence type="ECO:0000256" key="1">
    <source>
        <dbReference type="ARBA" id="ARBA00004651"/>
    </source>
</evidence>
<gene>
    <name evidence="13" type="ORF">NHX12_006135</name>
</gene>
<evidence type="ECO:0000256" key="8">
    <source>
        <dbReference type="ARBA" id="ARBA00023180"/>
    </source>
</evidence>
<evidence type="ECO:0000256" key="4">
    <source>
        <dbReference type="ARBA" id="ARBA00022989"/>
    </source>
</evidence>
<evidence type="ECO:0000256" key="3">
    <source>
        <dbReference type="ARBA" id="ARBA00022692"/>
    </source>
</evidence>
<evidence type="ECO:0000256" key="10">
    <source>
        <dbReference type="RuleBase" id="RU046427"/>
    </source>
</evidence>
<dbReference type="GO" id="GO:0005000">
    <property type="term" value="F:vasopressin receptor activity"/>
    <property type="evidence" value="ECO:0007669"/>
    <property type="project" value="InterPro"/>
</dbReference>
<dbReference type="InterPro" id="IPR001817">
    <property type="entry name" value="Vasoprsn_rcpt"/>
</dbReference>
<dbReference type="GO" id="GO:0001992">
    <property type="term" value="P:regulation of systemic arterial blood pressure by vasopressin"/>
    <property type="evidence" value="ECO:0007669"/>
    <property type="project" value="TreeGrafter"/>
</dbReference>
<evidence type="ECO:0000313" key="14">
    <source>
        <dbReference type="Proteomes" id="UP001148018"/>
    </source>
</evidence>
<dbReference type="PROSITE" id="PS00237">
    <property type="entry name" value="G_PROTEIN_RECEP_F1_1"/>
    <property type="match status" value="1"/>
</dbReference>
<feature type="transmembrane region" description="Helical" evidence="10">
    <location>
        <begin position="35"/>
        <end position="64"/>
    </location>
</feature>
<keyword evidence="8 10" id="KW-0325">Glycoprotein</keyword>
<comment type="similarity">
    <text evidence="10">Belongs to the G-protein coupled receptor 1 family. Vasopressin/oxytocin receptor subfamily.</text>
</comment>
<keyword evidence="9 10" id="KW-0807">Transducer</keyword>
<keyword evidence="3 10" id="KW-0812">Transmembrane</keyword>
<reference evidence="13" key="1">
    <citation type="submission" date="2022-07" db="EMBL/GenBank/DDBJ databases">
        <title>Chromosome-level genome of Muraenolepis orangiensis.</title>
        <authorList>
            <person name="Kim J."/>
        </authorList>
    </citation>
    <scope>NUCLEOTIDE SEQUENCE</scope>
    <source>
        <strain evidence="13">KU_S4_2022</strain>
        <tissue evidence="13">Muscle</tissue>
    </source>
</reference>
<dbReference type="GO" id="GO:0032870">
    <property type="term" value="P:cellular response to hormone stimulus"/>
    <property type="evidence" value="ECO:0007669"/>
    <property type="project" value="TreeGrafter"/>
</dbReference>
<keyword evidence="6 10" id="KW-0472">Membrane</keyword>
<evidence type="ECO:0000256" key="6">
    <source>
        <dbReference type="ARBA" id="ARBA00023136"/>
    </source>
</evidence>
<dbReference type="EMBL" id="JANIIK010000112">
    <property type="protein sequence ID" value="KAJ3593801.1"/>
    <property type="molecule type" value="Genomic_DNA"/>
</dbReference>
<evidence type="ECO:0000259" key="12">
    <source>
        <dbReference type="PROSITE" id="PS50262"/>
    </source>
</evidence>
<dbReference type="GO" id="GO:0005886">
    <property type="term" value="C:plasma membrane"/>
    <property type="evidence" value="ECO:0007669"/>
    <property type="project" value="UniProtKB-SubCell"/>
</dbReference>
<feature type="transmembrane region" description="Helical" evidence="10">
    <location>
        <begin position="108"/>
        <end position="129"/>
    </location>
</feature>
<name>A0A9Q0IEA3_9TELE</name>
<dbReference type="GO" id="GO:0045907">
    <property type="term" value="P:positive regulation of vasoconstriction"/>
    <property type="evidence" value="ECO:0007669"/>
    <property type="project" value="TreeGrafter"/>
</dbReference>
<evidence type="ECO:0000256" key="5">
    <source>
        <dbReference type="ARBA" id="ARBA00023040"/>
    </source>
</evidence>
<dbReference type="PRINTS" id="PR00237">
    <property type="entry name" value="GPCRRHODOPSN"/>
</dbReference>
<dbReference type="Pfam" id="PF00001">
    <property type="entry name" value="7tm_1"/>
    <property type="match status" value="1"/>
</dbReference>
<keyword evidence="5 10" id="KW-0297">G-protein coupled receptor</keyword>
<keyword evidence="2" id="KW-1003">Cell membrane</keyword>
<dbReference type="PANTHER" id="PTHR24241">
    <property type="entry name" value="NEUROPEPTIDE RECEPTOR-RELATED G-PROTEIN COUPLED RECEPTOR"/>
    <property type="match status" value="1"/>
</dbReference>
<dbReference type="PRINTS" id="PR00896">
    <property type="entry name" value="VASOPRESSINR"/>
</dbReference>
<keyword evidence="7 10" id="KW-0675">Receptor</keyword>
<dbReference type="PANTHER" id="PTHR24241:SF20">
    <property type="entry name" value="VASOPRESSIN V2 RECEPTOR"/>
    <property type="match status" value="1"/>
</dbReference>
<accession>A0A9Q0IEA3</accession>
<comment type="caution">
    <text evidence="10">Lacks conserved residue(s) required for the propagation of feature annotation.</text>
</comment>
<dbReference type="AlphaFoldDB" id="A0A9Q0IEA3"/>
<proteinExistence type="inferred from homology"/>